<organism evidence="1">
    <name type="scientific">marine sediment metagenome</name>
    <dbReference type="NCBI Taxonomy" id="412755"/>
    <lineage>
        <taxon>unclassified sequences</taxon>
        <taxon>metagenomes</taxon>
        <taxon>ecological metagenomes</taxon>
    </lineage>
</organism>
<dbReference type="AlphaFoldDB" id="X1TZA3"/>
<reference evidence="1" key="1">
    <citation type="journal article" date="2014" name="Front. Microbiol.">
        <title>High frequency of phylogenetically diverse reductive dehalogenase-homologous genes in deep subseafloor sedimentary metagenomes.</title>
        <authorList>
            <person name="Kawai M."/>
            <person name="Futagami T."/>
            <person name="Toyoda A."/>
            <person name="Takaki Y."/>
            <person name="Nishi S."/>
            <person name="Hori S."/>
            <person name="Arai W."/>
            <person name="Tsubouchi T."/>
            <person name="Morono Y."/>
            <person name="Uchiyama I."/>
            <person name="Ito T."/>
            <person name="Fujiyama A."/>
            <person name="Inagaki F."/>
            <person name="Takami H."/>
        </authorList>
    </citation>
    <scope>NUCLEOTIDE SEQUENCE</scope>
    <source>
        <strain evidence="1">Expedition CK06-06</strain>
    </source>
</reference>
<evidence type="ECO:0000313" key="1">
    <source>
        <dbReference type="EMBL" id="GAI96701.1"/>
    </source>
</evidence>
<gene>
    <name evidence="1" type="ORF">S12H4_33217</name>
</gene>
<feature type="non-terminal residue" evidence="1">
    <location>
        <position position="1"/>
    </location>
</feature>
<dbReference type="EMBL" id="BARW01019559">
    <property type="protein sequence ID" value="GAI96701.1"/>
    <property type="molecule type" value="Genomic_DNA"/>
</dbReference>
<sequence length="32" mass="3839">YFKVPEEYSGNVKHIKQKIQTEMTELEKNAKK</sequence>
<comment type="caution">
    <text evidence="1">The sequence shown here is derived from an EMBL/GenBank/DDBJ whole genome shotgun (WGS) entry which is preliminary data.</text>
</comment>
<protein>
    <submittedName>
        <fullName evidence="1">Uncharacterized protein</fullName>
    </submittedName>
</protein>
<name>X1TZA3_9ZZZZ</name>
<accession>X1TZA3</accession>
<proteinExistence type="predicted"/>